<dbReference type="Proteomes" id="UP001595975">
    <property type="component" value="Unassembled WGS sequence"/>
</dbReference>
<dbReference type="EMBL" id="JBHSOF010000020">
    <property type="protein sequence ID" value="MFC5664749.1"/>
    <property type="molecule type" value="Genomic_DNA"/>
</dbReference>
<evidence type="ECO:0000313" key="2">
    <source>
        <dbReference type="Proteomes" id="UP001595975"/>
    </source>
</evidence>
<protein>
    <submittedName>
        <fullName evidence="1">DUF4097 domain-containing protein</fullName>
    </submittedName>
</protein>
<evidence type="ECO:0000313" key="1">
    <source>
        <dbReference type="EMBL" id="MFC5664749.1"/>
    </source>
</evidence>
<sequence length="278" mass="28523">MPSFDTPEPIRATLRFDIGAVRVTAAKRTDTVVEVRPTDPGAELDVRLAEQTKVSCVDGELVVKAPKKRAIFGRTGSIDITVEVPAGSSVDADAPMGDFQLEGVVGDCRIKTSVGRIRIEDAAAVDLRSDHGDIRLGRADGDAEVSSSGRIEIGTVAGALTVKNLNGETVVGEVGGELRAGSSNGAITVGTALAGADVRSANGGLRIGELVRGRAVLETAIGSVEVGIAEGTAAWLDVHTQVGGVRNALAASDAPGGSGERVEVKARTQLGDIVIRRA</sequence>
<dbReference type="RefSeq" id="WP_380226436.1">
    <property type="nucleotide sequence ID" value="NZ_JBHSOF010000020.1"/>
</dbReference>
<reference evidence="2" key="1">
    <citation type="journal article" date="2019" name="Int. J. Syst. Evol. Microbiol.">
        <title>The Global Catalogue of Microorganisms (GCM) 10K type strain sequencing project: providing services to taxonomists for standard genome sequencing and annotation.</title>
        <authorList>
            <consortium name="The Broad Institute Genomics Platform"/>
            <consortium name="The Broad Institute Genome Sequencing Center for Infectious Disease"/>
            <person name="Wu L."/>
            <person name="Ma J."/>
        </authorList>
    </citation>
    <scope>NUCLEOTIDE SEQUENCE [LARGE SCALE GENOMIC DNA]</scope>
    <source>
        <strain evidence="2">CGMCC 4.1437</strain>
    </source>
</reference>
<comment type="caution">
    <text evidence="1">The sequence shown here is derived from an EMBL/GenBank/DDBJ whole genome shotgun (WGS) entry which is preliminary data.</text>
</comment>
<organism evidence="1 2">
    <name type="scientific">Kitasatospora misakiensis</name>
    <dbReference type="NCBI Taxonomy" id="67330"/>
    <lineage>
        <taxon>Bacteria</taxon>
        <taxon>Bacillati</taxon>
        <taxon>Actinomycetota</taxon>
        <taxon>Actinomycetes</taxon>
        <taxon>Kitasatosporales</taxon>
        <taxon>Streptomycetaceae</taxon>
        <taxon>Kitasatospora</taxon>
    </lineage>
</organism>
<name>A0ABW0X6A9_9ACTN</name>
<proteinExistence type="predicted"/>
<accession>A0ABW0X6A9</accession>
<keyword evidence="2" id="KW-1185">Reference proteome</keyword>
<gene>
    <name evidence="1" type="ORF">ACFP3U_17360</name>
</gene>